<dbReference type="CDD" id="cd02972">
    <property type="entry name" value="DsbA_family"/>
    <property type="match status" value="1"/>
</dbReference>
<dbReference type="EMBL" id="PFAG01000003">
    <property type="protein sequence ID" value="PIR98668.1"/>
    <property type="molecule type" value="Genomic_DNA"/>
</dbReference>
<dbReference type="PROSITE" id="PS51352">
    <property type="entry name" value="THIOREDOXIN_2"/>
    <property type="match status" value="1"/>
</dbReference>
<evidence type="ECO:0000256" key="2">
    <source>
        <dbReference type="SAM" id="Phobius"/>
    </source>
</evidence>
<dbReference type="InterPro" id="IPR013766">
    <property type="entry name" value="Thioredoxin_domain"/>
</dbReference>
<reference evidence="5" key="1">
    <citation type="submission" date="2017-09" db="EMBL/GenBank/DDBJ databases">
        <title>Depth-based differentiation of microbial function through sediment-hosted aquifers and enrichment of novel symbionts in the deep terrestrial subsurface.</title>
        <authorList>
            <person name="Probst A.J."/>
            <person name="Ladd B."/>
            <person name="Jarett J.K."/>
            <person name="Geller-Mcgrath D.E."/>
            <person name="Sieber C.M.K."/>
            <person name="Emerson J.B."/>
            <person name="Anantharaman K."/>
            <person name="Thomas B.C."/>
            <person name="Malmstrom R."/>
            <person name="Stieglmeier M."/>
            <person name="Klingl A."/>
            <person name="Woyke T."/>
            <person name="Ryan C.M."/>
            <person name="Banfield J.F."/>
        </authorList>
    </citation>
    <scope>NUCLEOTIDE SEQUENCE [LARGE SCALE GENOMIC DNA]</scope>
</reference>
<accession>A0A2H0VHV7</accession>
<evidence type="ECO:0000259" key="3">
    <source>
        <dbReference type="PROSITE" id="PS51352"/>
    </source>
</evidence>
<evidence type="ECO:0000313" key="4">
    <source>
        <dbReference type="EMBL" id="PIR98668.1"/>
    </source>
</evidence>
<keyword evidence="2" id="KW-0472">Membrane</keyword>
<feature type="domain" description="Thioredoxin" evidence="3">
    <location>
        <begin position="123"/>
        <end position="238"/>
    </location>
</feature>
<feature type="transmembrane region" description="Helical" evidence="2">
    <location>
        <begin position="6"/>
        <end position="25"/>
    </location>
</feature>
<name>A0A2H0VHV7_9BACT</name>
<dbReference type="Proteomes" id="UP000230776">
    <property type="component" value="Unassembled WGS sequence"/>
</dbReference>
<keyword evidence="2" id="KW-0812">Transmembrane</keyword>
<keyword evidence="2" id="KW-1133">Transmembrane helix</keyword>
<dbReference type="PANTHER" id="PTHR13887">
    <property type="entry name" value="GLUTATHIONE S-TRANSFERASE KAPPA"/>
    <property type="match status" value="1"/>
</dbReference>
<sequence>MKDNQYLIPGAIVVAGFLIAGAVFMSSGGSYTIPTANEVAPTEEATLPTPVEAAEVAGVDKDEFEACFDSGKYADEVTKDVSDAIAAGGTGTPYSVLITKSGNQYPISGALPYTTVKAIIEAALAGEEEALASLDAQAGGSVGDMAPVTAEDHIRGSLDADIIIVEYSDFECPFCARFHPTMGQIVNEYDGKVAWVYRQFPLEQIHAKARPLAEGSECVAELGGNDAFWAYTDYVFGG</sequence>
<comment type="caution">
    <text evidence="4">The sequence shown here is derived from an EMBL/GenBank/DDBJ whole genome shotgun (WGS) entry which is preliminary data.</text>
</comment>
<proteinExistence type="inferred from homology"/>
<dbReference type="AlphaFoldDB" id="A0A2H0VHV7"/>
<gene>
    <name evidence="4" type="ORF">COT88_00140</name>
</gene>
<dbReference type="InterPro" id="IPR036249">
    <property type="entry name" value="Thioredoxin-like_sf"/>
</dbReference>
<evidence type="ECO:0000256" key="1">
    <source>
        <dbReference type="ARBA" id="ARBA00005791"/>
    </source>
</evidence>
<dbReference type="InterPro" id="IPR012336">
    <property type="entry name" value="Thioredoxin-like_fold"/>
</dbReference>
<dbReference type="Gene3D" id="3.40.30.10">
    <property type="entry name" value="Glutaredoxin"/>
    <property type="match status" value="2"/>
</dbReference>
<comment type="similarity">
    <text evidence="1">Belongs to the thioredoxin family. DsbA subfamily.</text>
</comment>
<protein>
    <recommendedName>
        <fullName evidence="3">Thioredoxin domain-containing protein</fullName>
    </recommendedName>
</protein>
<evidence type="ECO:0000313" key="5">
    <source>
        <dbReference type="Proteomes" id="UP000230776"/>
    </source>
</evidence>
<dbReference type="Pfam" id="PF13462">
    <property type="entry name" value="Thioredoxin_4"/>
    <property type="match status" value="1"/>
</dbReference>
<dbReference type="SUPFAM" id="SSF52833">
    <property type="entry name" value="Thioredoxin-like"/>
    <property type="match status" value="1"/>
</dbReference>
<organism evidence="4 5">
    <name type="scientific">Candidatus Colwellbacteria bacterium CG10_big_fil_rev_8_21_14_0_10_41_28</name>
    <dbReference type="NCBI Taxonomy" id="1974539"/>
    <lineage>
        <taxon>Bacteria</taxon>
        <taxon>Candidatus Colwelliibacteriota</taxon>
    </lineage>
</organism>